<comment type="caution">
    <text evidence="1">The sequence shown here is derived from an EMBL/GenBank/DDBJ whole genome shotgun (WGS) entry which is preliminary data.</text>
</comment>
<dbReference type="Proteomes" id="UP000324222">
    <property type="component" value="Unassembled WGS sequence"/>
</dbReference>
<name>A0A5B7DWY0_PORTR</name>
<dbReference type="AlphaFoldDB" id="A0A5B7DWY0"/>
<protein>
    <submittedName>
        <fullName evidence="1">Uncharacterized protein</fullName>
    </submittedName>
</protein>
<reference evidence="1 2" key="1">
    <citation type="submission" date="2019-05" db="EMBL/GenBank/DDBJ databases">
        <title>Another draft genome of Portunus trituberculatus and its Hox gene families provides insights of decapod evolution.</title>
        <authorList>
            <person name="Jeong J.-H."/>
            <person name="Song I."/>
            <person name="Kim S."/>
            <person name="Choi T."/>
            <person name="Kim D."/>
            <person name="Ryu S."/>
            <person name="Kim W."/>
        </authorList>
    </citation>
    <scope>NUCLEOTIDE SEQUENCE [LARGE SCALE GENOMIC DNA]</scope>
    <source>
        <tissue evidence="1">Muscle</tissue>
    </source>
</reference>
<gene>
    <name evidence="1" type="ORF">E2C01_018579</name>
</gene>
<organism evidence="1 2">
    <name type="scientific">Portunus trituberculatus</name>
    <name type="common">Swimming crab</name>
    <name type="synonym">Neptunus trituberculatus</name>
    <dbReference type="NCBI Taxonomy" id="210409"/>
    <lineage>
        <taxon>Eukaryota</taxon>
        <taxon>Metazoa</taxon>
        <taxon>Ecdysozoa</taxon>
        <taxon>Arthropoda</taxon>
        <taxon>Crustacea</taxon>
        <taxon>Multicrustacea</taxon>
        <taxon>Malacostraca</taxon>
        <taxon>Eumalacostraca</taxon>
        <taxon>Eucarida</taxon>
        <taxon>Decapoda</taxon>
        <taxon>Pleocyemata</taxon>
        <taxon>Brachyura</taxon>
        <taxon>Eubrachyura</taxon>
        <taxon>Portunoidea</taxon>
        <taxon>Portunidae</taxon>
        <taxon>Portuninae</taxon>
        <taxon>Portunus</taxon>
    </lineage>
</organism>
<evidence type="ECO:0000313" key="1">
    <source>
        <dbReference type="EMBL" id="MPC25463.1"/>
    </source>
</evidence>
<proteinExistence type="predicted"/>
<accession>A0A5B7DWY0</accession>
<keyword evidence="2" id="KW-1185">Reference proteome</keyword>
<evidence type="ECO:0000313" key="2">
    <source>
        <dbReference type="Proteomes" id="UP000324222"/>
    </source>
</evidence>
<dbReference type="EMBL" id="VSRR010001467">
    <property type="protein sequence ID" value="MPC25463.1"/>
    <property type="molecule type" value="Genomic_DNA"/>
</dbReference>
<sequence length="75" mass="8392">MVHSSHKTVYLDPKTRITFSPQSSYTPSFSGETQFAVPVPRLPLFPLFLVRHKKRGKLQEAARSIRGSACGFKAT</sequence>